<dbReference type="PROSITE" id="PS50048">
    <property type="entry name" value="ZN2_CY6_FUNGAL_2"/>
    <property type="match status" value="1"/>
</dbReference>
<feature type="compositionally biased region" description="Basic and acidic residues" evidence="3">
    <location>
        <begin position="161"/>
        <end position="175"/>
    </location>
</feature>
<dbReference type="CDD" id="cd00067">
    <property type="entry name" value="GAL4"/>
    <property type="match status" value="1"/>
</dbReference>
<keyword evidence="2" id="KW-0539">Nucleus</keyword>
<feature type="region of interest" description="Disordered" evidence="3">
    <location>
        <begin position="604"/>
        <end position="626"/>
    </location>
</feature>
<dbReference type="SUPFAM" id="SSF57701">
    <property type="entry name" value="Zn2/Cys6 DNA-binding domain"/>
    <property type="match status" value="1"/>
</dbReference>
<dbReference type="SMART" id="SM00066">
    <property type="entry name" value="GAL4"/>
    <property type="match status" value="1"/>
</dbReference>
<evidence type="ECO:0000256" key="3">
    <source>
        <dbReference type="SAM" id="MobiDB-lite"/>
    </source>
</evidence>
<evidence type="ECO:0000313" key="5">
    <source>
        <dbReference type="EMBL" id="KAL2069209.1"/>
    </source>
</evidence>
<reference evidence="5 6" key="1">
    <citation type="journal article" date="2024" name="Commun. Biol.">
        <title>Comparative genomic analysis of thermophilic fungi reveals convergent evolutionary adaptations and gene losses.</title>
        <authorList>
            <person name="Steindorff A.S."/>
            <person name="Aguilar-Pontes M.V."/>
            <person name="Robinson A.J."/>
            <person name="Andreopoulos B."/>
            <person name="LaButti K."/>
            <person name="Kuo A."/>
            <person name="Mondo S."/>
            <person name="Riley R."/>
            <person name="Otillar R."/>
            <person name="Haridas S."/>
            <person name="Lipzen A."/>
            <person name="Grimwood J."/>
            <person name="Schmutz J."/>
            <person name="Clum A."/>
            <person name="Reid I.D."/>
            <person name="Moisan M.C."/>
            <person name="Butler G."/>
            <person name="Nguyen T.T.M."/>
            <person name="Dewar K."/>
            <person name="Conant G."/>
            <person name="Drula E."/>
            <person name="Henrissat B."/>
            <person name="Hansel C."/>
            <person name="Singer S."/>
            <person name="Hutchinson M.I."/>
            <person name="de Vries R.P."/>
            <person name="Natvig D.O."/>
            <person name="Powell A.J."/>
            <person name="Tsang A."/>
            <person name="Grigoriev I.V."/>
        </authorList>
    </citation>
    <scope>NUCLEOTIDE SEQUENCE [LARGE SCALE GENOMIC DNA]</scope>
    <source>
        <strain evidence="5 6">CBS 494.80</strain>
    </source>
</reference>
<accession>A0ABR4CHI1</accession>
<comment type="caution">
    <text evidence="5">The sequence shown here is derived from an EMBL/GenBank/DDBJ whole genome shotgun (WGS) entry which is preliminary data.</text>
</comment>
<protein>
    <recommendedName>
        <fullName evidence="4">Zn(2)-C6 fungal-type domain-containing protein</fullName>
    </recommendedName>
</protein>
<feature type="region of interest" description="Disordered" evidence="3">
    <location>
        <begin position="160"/>
        <end position="189"/>
    </location>
</feature>
<dbReference type="CDD" id="cd12148">
    <property type="entry name" value="fungal_TF_MHR"/>
    <property type="match status" value="1"/>
</dbReference>
<dbReference type="EMBL" id="JAZHXI010000008">
    <property type="protein sequence ID" value="KAL2069209.1"/>
    <property type="molecule type" value="Genomic_DNA"/>
</dbReference>
<name>A0ABR4CHI1_9HELO</name>
<keyword evidence="1" id="KW-0479">Metal-binding</keyword>
<feature type="domain" description="Zn(2)-C6 fungal-type" evidence="4">
    <location>
        <begin position="43"/>
        <end position="73"/>
    </location>
</feature>
<dbReference type="Proteomes" id="UP001595075">
    <property type="component" value="Unassembled WGS sequence"/>
</dbReference>
<gene>
    <name evidence="5" type="ORF">VTL71DRAFT_15547</name>
</gene>
<sequence length="851" mass="94412">MSNLDEFALLKSSAVKDASKNNDDDGPKRKHGGDWVRKRVTRACDQCRKKKLKCDGVRPSCTSCVTLNRDCVYADITKKRGLPEGYVKRLEKLLGFVLVNATGLENVITTFECAATDEAAKMDLVRQWKREGEDASNTLLDVWRTSDLCKSLAQVLPLPEDADKPHDAKRPRLESHIPGNKECTASQVSPPLPLPSQSIAEQLFKIYFSHTNSWFPIMIKDELLATYYQAIELPDVLHRKGENAALWAVLSYAEYKRHCGSYSDQAQSYMPQSSVSISFYEKAASLIPSEDSCLGIHHVRALLVLSLIKLAMGQLRESWLLVNRSINIVIDISMAERSASVATGPGNSFKRIHMGCFYLDTLLSACLGRAPRYQKDYIRTLGSLEETGLEEWGPIDLGERQGRAQFRPCRSLSIFNHLINLTCILNDSVNNQSQKTSPELHFKAVQTRLNEWKSSIPTHCSLMASLDPAKRTELYPHNLNLDLTFAICTKLIVRNLNVEIGDEPKESMDATKPAVHNMCSEVDWTMLPPMFSLLIKLGPKRSGLTTRGWLNADLASAIGGDWSVVSSAPASAIDSDLPGTIIAHETVDQSSQVSNSSTICPVQHSRAHQDGSPALSQLRRGSMGEHVRTQDVTTIDSSNWSRTGNHVPVEHNRTTSINYQAAQQGTPPSKAATPSIIGHNSLYGVVSNGLVFSPENPPDAYSAAESLMQFTRSSRMNQLPTVDKENELTRLFEQPQTSLSVNSINVANTKGTLEERSLHTMTQLDDDFFELINLEFLTGDQNETYRHLGLLPTTNGTDLSSESAQAWQHADGILPAQGQDEWSQYFGRPGVLNDEHNHGDLHMTISEPRQS</sequence>
<evidence type="ECO:0000256" key="2">
    <source>
        <dbReference type="ARBA" id="ARBA00023242"/>
    </source>
</evidence>
<organism evidence="5 6">
    <name type="scientific">Oculimacula yallundae</name>
    <dbReference type="NCBI Taxonomy" id="86028"/>
    <lineage>
        <taxon>Eukaryota</taxon>
        <taxon>Fungi</taxon>
        <taxon>Dikarya</taxon>
        <taxon>Ascomycota</taxon>
        <taxon>Pezizomycotina</taxon>
        <taxon>Leotiomycetes</taxon>
        <taxon>Helotiales</taxon>
        <taxon>Ploettnerulaceae</taxon>
        <taxon>Oculimacula</taxon>
    </lineage>
</organism>
<evidence type="ECO:0000313" key="6">
    <source>
        <dbReference type="Proteomes" id="UP001595075"/>
    </source>
</evidence>
<dbReference type="InterPro" id="IPR036864">
    <property type="entry name" value="Zn2-C6_fun-type_DNA-bd_sf"/>
</dbReference>
<dbReference type="InterPro" id="IPR001138">
    <property type="entry name" value="Zn2Cys6_DnaBD"/>
</dbReference>
<dbReference type="Gene3D" id="4.10.240.10">
    <property type="entry name" value="Zn(2)-C6 fungal-type DNA-binding domain"/>
    <property type="match status" value="1"/>
</dbReference>
<dbReference type="InterPro" id="IPR052783">
    <property type="entry name" value="Metabolic/Drug-Res_Regulator"/>
</dbReference>
<dbReference type="Pfam" id="PF04082">
    <property type="entry name" value="Fungal_trans"/>
    <property type="match status" value="1"/>
</dbReference>
<evidence type="ECO:0000259" key="4">
    <source>
        <dbReference type="PROSITE" id="PS50048"/>
    </source>
</evidence>
<dbReference type="PROSITE" id="PS00463">
    <property type="entry name" value="ZN2_CY6_FUNGAL_1"/>
    <property type="match status" value="1"/>
</dbReference>
<dbReference type="Pfam" id="PF00172">
    <property type="entry name" value="Zn_clus"/>
    <property type="match status" value="1"/>
</dbReference>
<dbReference type="InterPro" id="IPR007219">
    <property type="entry name" value="XnlR_reg_dom"/>
</dbReference>
<keyword evidence="6" id="KW-1185">Reference proteome</keyword>
<dbReference type="PANTHER" id="PTHR47655:SF2">
    <property type="entry name" value="QUINIC ACID UTILIZATION ACTIVATOR"/>
    <property type="match status" value="1"/>
</dbReference>
<dbReference type="PANTHER" id="PTHR47655">
    <property type="entry name" value="QUINIC ACID UTILIZATION ACTIVATOR"/>
    <property type="match status" value="1"/>
</dbReference>
<proteinExistence type="predicted"/>
<evidence type="ECO:0000256" key="1">
    <source>
        <dbReference type="ARBA" id="ARBA00022723"/>
    </source>
</evidence>